<organism evidence="2 3">
    <name type="scientific">Isoalcanivorax beigongshangi</name>
    <dbReference type="NCBI Taxonomy" id="3238810"/>
    <lineage>
        <taxon>Bacteria</taxon>
        <taxon>Pseudomonadati</taxon>
        <taxon>Pseudomonadota</taxon>
        <taxon>Gammaproteobacteria</taxon>
        <taxon>Oceanospirillales</taxon>
        <taxon>Alcanivoracaceae</taxon>
        <taxon>Isoalcanivorax</taxon>
    </lineage>
</organism>
<accession>A0ABV4AM89</accession>
<keyword evidence="1" id="KW-0472">Membrane</keyword>
<evidence type="ECO:0000313" key="2">
    <source>
        <dbReference type="EMBL" id="MEY1663146.1"/>
    </source>
</evidence>
<keyword evidence="3" id="KW-1185">Reference proteome</keyword>
<protein>
    <submittedName>
        <fullName evidence="2">Uncharacterized protein</fullName>
    </submittedName>
</protein>
<gene>
    <name evidence="2" type="ORF">AB5I84_13365</name>
</gene>
<feature type="transmembrane region" description="Helical" evidence="1">
    <location>
        <begin position="12"/>
        <end position="31"/>
    </location>
</feature>
<name>A0ABV4AM89_9GAMM</name>
<evidence type="ECO:0000313" key="3">
    <source>
        <dbReference type="Proteomes" id="UP001562065"/>
    </source>
</evidence>
<dbReference type="EMBL" id="JBGCUO010000003">
    <property type="protein sequence ID" value="MEY1663146.1"/>
    <property type="molecule type" value="Genomic_DNA"/>
</dbReference>
<dbReference type="RefSeq" id="WP_369456418.1">
    <property type="nucleotide sequence ID" value="NZ_JBGCUO010000003.1"/>
</dbReference>
<reference evidence="2 3" key="1">
    <citation type="submission" date="2024-07" db="EMBL/GenBank/DDBJ databases">
        <authorList>
            <person name="Ren Q."/>
        </authorList>
    </citation>
    <scope>NUCLEOTIDE SEQUENCE [LARGE SCALE GENOMIC DNA]</scope>
    <source>
        <strain evidence="2 3">REN37</strain>
    </source>
</reference>
<keyword evidence="1" id="KW-0812">Transmembrane</keyword>
<sequence length="66" mass="7361">MIKRILQNRLSYLSVSLVLFMISLPLVSHGAVNDERFYSLLGVIAINIAAAIPPVQRLLFPPKRSV</sequence>
<keyword evidence="1" id="KW-1133">Transmembrane helix</keyword>
<dbReference type="Proteomes" id="UP001562065">
    <property type="component" value="Unassembled WGS sequence"/>
</dbReference>
<evidence type="ECO:0000256" key="1">
    <source>
        <dbReference type="SAM" id="Phobius"/>
    </source>
</evidence>
<comment type="caution">
    <text evidence="2">The sequence shown here is derived from an EMBL/GenBank/DDBJ whole genome shotgun (WGS) entry which is preliminary data.</text>
</comment>
<proteinExistence type="predicted"/>
<feature type="transmembrane region" description="Helical" evidence="1">
    <location>
        <begin position="37"/>
        <end position="55"/>
    </location>
</feature>